<keyword evidence="1" id="KW-0472">Membrane</keyword>
<keyword evidence="1" id="KW-1133">Transmembrane helix</keyword>
<evidence type="ECO:0000313" key="2">
    <source>
        <dbReference type="EMBL" id="EPX78122.1"/>
    </source>
</evidence>
<feature type="transmembrane region" description="Helical" evidence="1">
    <location>
        <begin position="25"/>
        <end position="45"/>
    </location>
</feature>
<accession>S9QE01</accession>
<dbReference type="HOGENOM" id="CLU_3188824_0_0_5"/>
<dbReference type="STRING" id="1123237.Salmuc_04469"/>
<keyword evidence="3" id="KW-1185">Reference proteome</keyword>
<protein>
    <submittedName>
        <fullName evidence="2">Uncharacterized protein</fullName>
    </submittedName>
</protein>
<keyword evidence="1" id="KW-0812">Transmembrane</keyword>
<evidence type="ECO:0000256" key="1">
    <source>
        <dbReference type="SAM" id="Phobius"/>
    </source>
</evidence>
<evidence type="ECO:0000313" key="3">
    <source>
        <dbReference type="Proteomes" id="UP000015347"/>
    </source>
</evidence>
<dbReference type="AlphaFoldDB" id="S9QE01"/>
<dbReference type="EMBL" id="APVH01000041">
    <property type="protein sequence ID" value="EPX78122.1"/>
    <property type="molecule type" value="Genomic_DNA"/>
</dbReference>
<sequence length="46" mass="5206">MPRGARYCDALRQIGGACSLRHGWWILWAVLAGMVIWTFIGIAIFK</sequence>
<proteinExistence type="predicted"/>
<name>S9QE01_9RHOB</name>
<reference evidence="3" key="1">
    <citation type="journal article" date="2014" name="Stand. Genomic Sci.">
        <title>Genome sequence of the exopolysaccharide-producing Salipiger mucosus type strain (DSM 16094(T)), a moderately halophilic member of the Roseobacter clade.</title>
        <authorList>
            <person name="Riedel T."/>
            <person name="Spring S."/>
            <person name="Fiebig A."/>
            <person name="Petersen J."/>
            <person name="Kyrpides N.C."/>
            <person name="Goker M."/>
            <person name="Klenk H.P."/>
        </authorList>
    </citation>
    <scope>NUCLEOTIDE SEQUENCE [LARGE SCALE GENOMIC DNA]</scope>
    <source>
        <strain evidence="3">DSM 16094</strain>
    </source>
</reference>
<organism evidence="2 3">
    <name type="scientific">Salipiger mucosus DSM 16094</name>
    <dbReference type="NCBI Taxonomy" id="1123237"/>
    <lineage>
        <taxon>Bacteria</taxon>
        <taxon>Pseudomonadati</taxon>
        <taxon>Pseudomonadota</taxon>
        <taxon>Alphaproteobacteria</taxon>
        <taxon>Rhodobacterales</taxon>
        <taxon>Roseobacteraceae</taxon>
        <taxon>Salipiger</taxon>
    </lineage>
</organism>
<gene>
    <name evidence="2" type="ORF">Salmuc_04469</name>
</gene>
<comment type="caution">
    <text evidence="2">The sequence shown here is derived from an EMBL/GenBank/DDBJ whole genome shotgun (WGS) entry which is preliminary data.</text>
</comment>
<dbReference type="Proteomes" id="UP000015347">
    <property type="component" value="Unassembled WGS sequence"/>
</dbReference>